<organism evidence="1 2">
    <name type="scientific">Streptomyces canarius</name>
    <dbReference type="NCBI Taxonomy" id="285453"/>
    <lineage>
        <taxon>Bacteria</taxon>
        <taxon>Bacillati</taxon>
        <taxon>Actinomycetota</taxon>
        <taxon>Actinomycetes</taxon>
        <taxon>Kitasatosporales</taxon>
        <taxon>Streptomycetaceae</taxon>
        <taxon>Streptomyces</taxon>
    </lineage>
</organism>
<sequence length="192" mass="20292">MPIRVLLPGDQEVVAHLWSRRQVPDGWRYEVGLPTHRNGPGDSVEPAEYRVWVRAPERVRPVDGVSYDAVPHRVPGAALARPGGAGPRRPSGWVLAKVGGRGPGRHGVVHAVDCEEAPAGAPVLPLERALDAAGEVGPGRGSGLSTGPFPRSRFPNRACDLAPHPALHKPRGLRGGCSHPVASQGVGIVRPR</sequence>
<gene>
    <name evidence="1" type="ORF">GCM10010345_85950</name>
</gene>
<accession>A0ABQ3D9K2</accession>
<protein>
    <submittedName>
        <fullName evidence="1">Uncharacterized protein</fullName>
    </submittedName>
</protein>
<dbReference type="EMBL" id="BMVN01000068">
    <property type="protein sequence ID" value="GHA69162.1"/>
    <property type="molecule type" value="Genomic_DNA"/>
</dbReference>
<keyword evidence="2" id="KW-1185">Reference proteome</keyword>
<evidence type="ECO:0000313" key="1">
    <source>
        <dbReference type="EMBL" id="GHA69162.1"/>
    </source>
</evidence>
<evidence type="ECO:0000313" key="2">
    <source>
        <dbReference type="Proteomes" id="UP000653644"/>
    </source>
</evidence>
<reference evidence="2" key="1">
    <citation type="journal article" date="2019" name="Int. J. Syst. Evol. Microbiol.">
        <title>The Global Catalogue of Microorganisms (GCM) 10K type strain sequencing project: providing services to taxonomists for standard genome sequencing and annotation.</title>
        <authorList>
            <consortium name="The Broad Institute Genomics Platform"/>
            <consortium name="The Broad Institute Genome Sequencing Center for Infectious Disease"/>
            <person name="Wu L."/>
            <person name="Ma J."/>
        </authorList>
    </citation>
    <scope>NUCLEOTIDE SEQUENCE [LARGE SCALE GENOMIC DNA]</scope>
    <source>
        <strain evidence="2">JCM 4733</strain>
    </source>
</reference>
<dbReference type="Proteomes" id="UP000653644">
    <property type="component" value="Unassembled WGS sequence"/>
</dbReference>
<name>A0ABQ3D9K2_9ACTN</name>
<comment type="caution">
    <text evidence="1">The sequence shown here is derived from an EMBL/GenBank/DDBJ whole genome shotgun (WGS) entry which is preliminary data.</text>
</comment>
<proteinExistence type="predicted"/>